<evidence type="ECO:0000313" key="2">
    <source>
        <dbReference type="Proteomes" id="UP000695802"/>
    </source>
</evidence>
<protein>
    <recommendedName>
        <fullName evidence="3">Secreted protein</fullName>
    </recommendedName>
</protein>
<keyword evidence="2" id="KW-1185">Reference proteome</keyword>
<comment type="caution">
    <text evidence="1">The sequence shown here is derived from an EMBL/GenBank/DDBJ whole genome shotgun (WGS) entry which is preliminary data.</text>
</comment>
<dbReference type="Proteomes" id="UP000695802">
    <property type="component" value="Unassembled WGS sequence"/>
</dbReference>
<evidence type="ECO:0008006" key="3">
    <source>
        <dbReference type="Google" id="ProtNLM"/>
    </source>
</evidence>
<sequence length="223" mass="22727">MTIMLVNSSCKAIAGSVKGSVRGLLGSRQSIHSSGWALSLVVLLTASAASAAPGDAHALQVMLQASSPGSAVSCTSDTHGNPACTIDGMAIDAGDDCTSNLSFGAVAAENGVTLKDSFKPAAGKPVAHVGVNQLLCLRAAQRKEGVLVRALVMAIPTRTVKLCRGNAMCKGADSPTEWKRPTTGIACALKPDGHYAGDCATGWVDGKEIEEYSMGLKPEDTGA</sequence>
<evidence type="ECO:0000313" key="1">
    <source>
        <dbReference type="EMBL" id="MBN6102918.1"/>
    </source>
</evidence>
<accession>A0ABS3B3L1</accession>
<proteinExistence type="predicted"/>
<organism evidence="1 2">
    <name type="scientific">Xanthomonas bonasiae</name>
    <dbReference type="NCBI Taxonomy" id="2810351"/>
    <lineage>
        <taxon>Bacteria</taxon>
        <taxon>Pseudomonadati</taxon>
        <taxon>Pseudomonadota</taxon>
        <taxon>Gammaproteobacteria</taxon>
        <taxon>Lysobacterales</taxon>
        <taxon>Lysobacteraceae</taxon>
        <taxon>Xanthomonas</taxon>
    </lineage>
</organism>
<name>A0ABS3B3L1_9XANT</name>
<dbReference type="EMBL" id="JAFIWB010000012">
    <property type="protein sequence ID" value="MBN6102918.1"/>
    <property type="molecule type" value="Genomic_DNA"/>
</dbReference>
<gene>
    <name evidence="1" type="ORF">JR064_12130</name>
</gene>
<dbReference type="RefSeq" id="WP_206229873.1">
    <property type="nucleotide sequence ID" value="NZ_JAFIWB010000012.1"/>
</dbReference>
<reference evidence="1 2" key="1">
    <citation type="submission" date="2021-02" db="EMBL/GenBank/DDBJ databases">
        <title>Taxonomically Unique Crown Gall-Associated Xanthomonas Stains Have Deficiency in Virulence Repertories.</title>
        <authorList>
            <person name="Mafakheri H."/>
            <person name="Taghavi S.M."/>
            <person name="Dimkic I."/>
            <person name="Nemanja K."/>
            <person name="Osdaghi E."/>
        </authorList>
    </citation>
    <scope>NUCLEOTIDE SEQUENCE [LARGE SCALE GENOMIC DNA]</scope>
    <source>
        <strain evidence="1 2">FX4</strain>
    </source>
</reference>